<feature type="domain" description="SRCR" evidence="13">
    <location>
        <begin position="1728"/>
        <end position="1832"/>
    </location>
</feature>
<dbReference type="Proteomes" id="UP000515135">
    <property type="component" value="Unplaced"/>
</dbReference>
<dbReference type="SMART" id="SM00202">
    <property type="entry name" value="SR"/>
    <property type="match status" value="6"/>
</dbReference>
<protein>
    <submittedName>
        <fullName evidence="16">Antigen WC1.1-like isoform X2</fullName>
    </submittedName>
</protein>
<feature type="domain" description="Ig-like" evidence="14">
    <location>
        <begin position="2084"/>
        <end position="2162"/>
    </location>
</feature>
<dbReference type="FunFam" id="2.60.40.10:FF:000005">
    <property type="entry name" value="Neuronal cell adhesion molecule"/>
    <property type="match status" value="1"/>
</dbReference>
<dbReference type="InterPro" id="IPR003599">
    <property type="entry name" value="Ig_sub"/>
</dbReference>
<dbReference type="InterPro" id="IPR050912">
    <property type="entry name" value="LOX-like_protein"/>
</dbReference>
<dbReference type="InterPro" id="IPR009030">
    <property type="entry name" value="Growth_fac_rcpt_cys_sf"/>
</dbReference>
<keyword evidence="12" id="KW-1133">Transmembrane helix</keyword>
<keyword evidence="7" id="KW-0325">Glycoprotein</keyword>
<dbReference type="SUPFAM" id="SSF57184">
    <property type="entry name" value="Growth factor receptor domain"/>
    <property type="match status" value="7"/>
</dbReference>
<keyword evidence="12" id="KW-0812">Transmembrane</keyword>
<dbReference type="InterPro" id="IPR013783">
    <property type="entry name" value="Ig-like_fold"/>
</dbReference>
<dbReference type="PROSITE" id="PS00420">
    <property type="entry name" value="SRCR_1"/>
    <property type="match status" value="2"/>
</dbReference>
<feature type="disulfide bond" evidence="9">
    <location>
        <begin position="1799"/>
        <end position="1809"/>
    </location>
</feature>
<feature type="disulfide bond" evidence="9">
    <location>
        <begin position="1295"/>
        <end position="1359"/>
    </location>
</feature>
<dbReference type="Pfam" id="PF23760">
    <property type="entry name" value="Beta-prop_DCAF12"/>
    <property type="match status" value="1"/>
</dbReference>
<feature type="domain" description="SRCR" evidence="13">
    <location>
        <begin position="1495"/>
        <end position="1597"/>
    </location>
</feature>
<dbReference type="SMART" id="SM00181">
    <property type="entry name" value="EGF"/>
    <property type="match status" value="12"/>
</dbReference>
<evidence type="ECO:0000256" key="9">
    <source>
        <dbReference type="PROSITE-ProRule" id="PRU00196"/>
    </source>
</evidence>
<dbReference type="SMART" id="SM00409">
    <property type="entry name" value="IG"/>
    <property type="match status" value="4"/>
</dbReference>
<dbReference type="GeneID" id="109476535"/>
<evidence type="ECO:0000259" key="13">
    <source>
        <dbReference type="PROSITE" id="PS50287"/>
    </source>
</evidence>
<evidence type="ECO:0000313" key="15">
    <source>
        <dbReference type="Proteomes" id="UP000515135"/>
    </source>
</evidence>
<dbReference type="InterPro" id="IPR001190">
    <property type="entry name" value="SRCR"/>
</dbReference>
<evidence type="ECO:0000256" key="12">
    <source>
        <dbReference type="SAM" id="Phobius"/>
    </source>
</evidence>
<keyword evidence="8" id="KW-0393">Immunoglobulin domain</keyword>
<evidence type="ECO:0000259" key="14">
    <source>
        <dbReference type="PROSITE" id="PS50835"/>
    </source>
</evidence>
<organism evidence="15 16">
    <name type="scientific">Branchiostoma belcheri</name>
    <name type="common">Amphioxus</name>
    <dbReference type="NCBI Taxonomy" id="7741"/>
    <lineage>
        <taxon>Eukaryota</taxon>
        <taxon>Metazoa</taxon>
        <taxon>Chordata</taxon>
        <taxon>Cephalochordata</taxon>
        <taxon>Leptocardii</taxon>
        <taxon>Amphioxiformes</taxon>
        <taxon>Branchiostomatidae</taxon>
        <taxon>Branchiostoma</taxon>
    </lineage>
</organism>
<dbReference type="InterPro" id="IPR001680">
    <property type="entry name" value="WD40_rpt"/>
</dbReference>
<feature type="domain" description="SRCR" evidence="13">
    <location>
        <begin position="529"/>
        <end position="631"/>
    </location>
</feature>
<dbReference type="InterPro" id="IPR006212">
    <property type="entry name" value="Furin_repeat"/>
</dbReference>
<dbReference type="Gene3D" id="3.10.250.10">
    <property type="entry name" value="SRCR-like domain"/>
    <property type="match status" value="6"/>
</dbReference>
<dbReference type="InterPro" id="IPR000742">
    <property type="entry name" value="EGF"/>
</dbReference>
<dbReference type="RefSeq" id="XP_019633089.1">
    <property type="nucleotide sequence ID" value="XM_019777530.1"/>
</dbReference>
<evidence type="ECO:0000256" key="5">
    <source>
        <dbReference type="ARBA" id="ARBA00023136"/>
    </source>
</evidence>
<evidence type="ECO:0000256" key="8">
    <source>
        <dbReference type="ARBA" id="ARBA00023319"/>
    </source>
</evidence>
<feature type="compositionally biased region" description="Polar residues" evidence="11">
    <location>
        <begin position="187"/>
        <end position="200"/>
    </location>
</feature>
<evidence type="ECO:0000256" key="4">
    <source>
        <dbReference type="ARBA" id="ARBA00022737"/>
    </source>
</evidence>
<feature type="disulfide bond" evidence="9">
    <location>
        <begin position="1339"/>
        <end position="1349"/>
    </location>
</feature>
<evidence type="ECO:0000256" key="1">
    <source>
        <dbReference type="ARBA" id="ARBA00004236"/>
    </source>
</evidence>
<dbReference type="GO" id="GO:0005886">
    <property type="term" value="C:plasma membrane"/>
    <property type="evidence" value="ECO:0007669"/>
    <property type="project" value="UniProtKB-SubCell"/>
</dbReference>
<gene>
    <name evidence="16" type="primary">LOC109476535</name>
</gene>
<dbReference type="InterPro" id="IPR036322">
    <property type="entry name" value="WD40_repeat_dom_sf"/>
</dbReference>
<keyword evidence="4" id="KW-0677">Repeat</keyword>
<feature type="transmembrane region" description="Helical" evidence="12">
    <location>
        <begin position="2273"/>
        <end position="2297"/>
    </location>
</feature>
<feature type="repeat" description="WD" evidence="10">
    <location>
        <begin position="139"/>
        <end position="179"/>
    </location>
</feature>
<feature type="region of interest" description="Disordered" evidence="11">
    <location>
        <begin position="177"/>
        <end position="204"/>
    </location>
</feature>
<dbReference type="FunFam" id="2.60.40.10:FF:000032">
    <property type="entry name" value="palladin isoform X1"/>
    <property type="match status" value="1"/>
</dbReference>
<dbReference type="OrthoDB" id="536948at2759"/>
<dbReference type="FunFam" id="3.10.250.10:FF:000001">
    <property type="entry name" value="Lysyl oxidase 4 isoform X1"/>
    <property type="match status" value="2"/>
</dbReference>
<dbReference type="FunFam" id="3.10.250.10:FF:000006">
    <property type="entry name" value="neurotrypsin isoform X2"/>
    <property type="match status" value="4"/>
</dbReference>
<dbReference type="Gene3D" id="2.10.220.10">
    <property type="entry name" value="Hormone Receptor, Insulin-like Growth Factor Receptor 1, Chain A, domain 2"/>
    <property type="match status" value="7"/>
</dbReference>
<feature type="domain" description="SRCR" evidence="13">
    <location>
        <begin position="751"/>
        <end position="851"/>
    </location>
</feature>
<feature type="disulfide bond" evidence="9">
    <location>
        <begin position="1121"/>
        <end position="1131"/>
    </location>
</feature>
<evidence type="ECO:0000256" key="11">
    <source>
        <dbReference type="SAM" id="MobiDB-lite"/>
    </source>
</evidence>
<comment type="subcellular location">
    <subcellularLocation>
        <location evidence="1">Cell membrane</location>
    </subcellularLocation>
</comment>
<dbReference type="InterPro" id="IPR015943">
    <property type="entry name" value="WD40/YVTN_repeat-like_dom_sf"/>
</dbReference>
<evidence type="ECO:0000256" key="6">
    <source>
        <dbReference type="ARBA" id="ARBA00023157"/>
    </source>
</evidence>
<feature type="domain" description="Ig-like" evidence="14">
    <location>
        <begin position="2173"/>
        <end position="2260"/>
    </location>
</feature>
<evidence type="ECO:0000256" key="2">
    <source>
        <dbReference type="ARBA" id="ARBA00022475"/>
    </source>
</evidence>
<keyword evidence="5 12" id="KW-0472">Membrane</keyword>
<feature type="domain" description="Ig-like" evidence="14">
    <location>
        <begin position="1995"/>
        <end position="2081"/>
    </location>
</feature>
<sequence length="2368" mass="257623">MSVFEYIHRRQYGYEAPPSKTLMNYSSRKMPLLFEEREYHLGMLNKVFAAQWLSANQVVCATKCNKLFVLDLKTGKQVFIPTLQIQENEFSPLMGSTAHCGIHSVAINPSGTLLATGGEAPHSLAIYRLPSFDPQHIGQGCHTDWIFSIVWLDDEFLVTGSRDSSVAIWKIEDSSQLEEPLEREQPHSQATASSCTQQPCGHSAEDSDVTLPTYTAIHPVLKKSCSLGERLRAVVFNTRSEELVGLTSNGYINVWNINGMKEVFSAEAPYERENTSLTLDLEKGLLAVGSQSHMSFLDAMTMKHVLNVPSKDKGTGVRSSSFRADVVTMGTGAGSLLFYDVRARRFLDCNCGMTLRLRSGEGWLKHDEMYREFFSDQDHFPNAVYAHLYDDAGIRLFAAGGPLPAGLRQLPNRMPHATSVALVLALLPVISARYTSGGSSIARRSIPHVNNCVNGTYMSDQGRCVRDCGPGLFGEGWPGYCRPCEGNCKTCFQSGTTCTSCREPLYLKDNRCVEDCLPLLTRGPPKQRLRLIGGNSQFEGRVEILHEGVWGTICDDAWDLPDARVVCKELEMGDAVAATVRSAFPVASPDVPMLLDDVECHGDESQLDFCGHREWGKHNCGHSEEAGVRCSGPDLSRQCVSECGDGFYRVPDTNQCELCAPECLTCYADARRCMSCDSPRFLEDHTCVEDCVPGYYGNTLTRMCEPCASNCRLCKNGHVDNYCISCHEGMFLQGHQCVTSCEPQLAKQAVLRLVGGTTVFEGRVEVKYGGEWGTVCDDSWDIRDADVVCRELGFGRALSAVRSAGYGAGKGQIWMDNVSCRGDERELFHCLQREFGVNDCNHHEDAGVQCSGPAAGGETGTCVDTCGVGYYLRGEAECVPCTSNCLDCLESEEVCTRCKAPMFLQRDGRCVMDCGLTEFGLISEGKCQPCNLEVCGRCANGESDSNCTECPADKVLKDWSCEPTCGPDMFLLNQTCVSDCGQGRYGNPNGFRCEPCPADCLTCEFSSAQLVCTSCKAPKVFHNQRCLTMCPSGTYAAMMDTSQSNMYAAIRLAGGGSQLEGRIEILHEGHWGTVCNDFFDLDAATVACRQMNLGAAVGLIDLESEDIEPGQGPIWLDNVMCNGNEQRLEDCYRQEWGENNCNHNKDVAIRCEGPGVRECQPSCPDGYYGNALDHTCQRCFANCLTCAGTSFTCDRCKPGFYNNGTTCVSSCGHGFHARDGDGTCQPCSDSCASCEGTADQCTSCPDDMYLQGSTCVASCSEYQLAQYDRVRLVGGRTPFEGRVEVKYGGIYGTVCDDKFGFSEAEVICQELQLGTALEAVGEAVFGQGSGQIWLDELECSGNESSVFHCGHNGWGVSDCRHSEDAGVRCSGPDKSRVCVTSAECSDGYFVSVDGKSCGKCSFNCLRCQGDPDHCIACSEGQFLNPDMNRCVDYCLQGYYGDQATGTCKKCSSQCADCRDSPTTCIQCPAPKYLSMENTCVDNCGSGFIMRGSDEIRLVNGSSIFEGRVEVFHDGVWGTVCDDTWDMHDVTVVCRQLSMGNAVAAYSGGRFGAGQGPIWLDDVECLGSERTLLECPKHSAGLGHGDCQHTEDAAVRCSGPDSSQQCVASCGQGYFPGPDRICQHCAAACSTCETSKERCTSCADPLFLDGTTCVAHCPDGYYGDILQRRCLPCHSSCLSCYSADNNAVCRQCKPGFALWDYTCVEECAPWEGWEVLSQVLPARPTSPVVRLTSGASSTEGRVEVLHDGRWGTVCHDEWDLHDAEVVCQELGLGRAVQALRSSRFGRASADMPVWMDDVACIGHEQSLTFCRQKGWGQGNCDSGHTEDAGVICDGSPYQHPPLNLCRQTEPSHCHGDSCYPGVNCVEVIRGGATSSVCLGCPDGQVGDGTNCTVVATFLPEFKLRPSNRTARLGFAANMACQAAGDPAPSVTVDNWFKNGRPLPAADVTSGRVSVLRNGNLHFSRTHREDSGEYTCLLRNTRGTARVSATLTIEEKPEVVSVKPGVAVVGSRACLQCVIAGLPESNVTWQRNSHQLEENRYTSYDENGTLYIDNVQQADSGEYRCIAENILGSDFASVPLTVQVPPRYTQEPVNVTVDEDGTALIPCVVTGSPNPQVLWKKDGDNLPTTNRFAVQAQGLQVLNVKRSDMGTYSCIALNDVMIVSKFAQLLVRGPPHITLGPLSYNLSTGEAIKLQCETIGVLTPTITWLKDGIEVPVDSRHVRLPGGGLQLIRVGLSEAGLYTCLAQNRFGKDQASAVINVSGPPLPEDASHSGVIAGVIIAVLAVFLFVGAVLIFRYLRNRKSPYTIKMPEKLRNFRFPSRNTHSIALDQTVAFLGESVELDTKHPESYPDQQPIYVPDPGPQNKYVKL</sequence>
<dbReference type="Gene3D" id="2.60.40.10">
    <property type="entry name" value="Immunoglobulins"/>
    <property type="match status" value="4"/>
</dbReference>
<proteinExistence type="predicted"/>
<dbReference type="SUPFAM" id="SSF56487">
    <property type="entry name" value="SRCR-like"/>
    <property type="match status" value="6"/>
</dbReference>
<dbReference type="PROSITE" id="PS50082">
    <property type="entry name" value="WD_REPEATS_2"/>
    <property type="match status" value="1"/>
</dbReference>
<dbReference type="SMART" id="SM00320">
    <property type="entry name" value="WD40"/>
    <property type="match status" value="3"/>
</dbReference>
<keyword evidence="10" id="KW-0853">WD repeat</keyword>
<dbReference type="InterPro" id="IPR036772">
    <property type="entry name" value="SRCR-like_dom_sf"/>
</dbReference>
<dbReference type="SMART" id="SM00408">
    <property type="entry name" value="IGc2"/>
    <property type="match status" value="4"/>
</dbReference>
<evidence type="ECO:0000256" key="10">
    <source>
        <dbReference type="PROSITE-ProRule" id="PRU00221"/>
    </source>
</evidence>
<evidence type="ECO:0000313" key="16">
    <source>
        <dbReference type="RefSeq" id="XP_019633089.1"/>
    </source>
</evidence>
<accession>A0A6P4ZGG0</accession>
<dbReference type="SUPFAM" id="SSF48726">
    <property type="entry name" value="Immunoglobulin"/>
    <property type="match status" value="4"/>
</dbReference>
<dbReference type="InterPro" id="IPR036179">
    <property type="entry name" value="Ig-like_dom_sf"/>
</dbReference>
<feature type="disulfide bond" evidence="9">
    <location>
        <begin position="789"/>
        <end position="850"/>
    </location>
</feature>
<feature type="domain" description="SRCR" evidence="13">
    <location>
        <begin position="1270"/>
        <end position="1370"/>
    </location>
</feature>
<dbReference type="PRINTS" id="PR00258">
    <property type="entry name" value="SPERACTRCPTR"/>
</dbReference>
<comment type="caution">
    <text evidence="9">Lacks conserved residue(s) required for the propagation of feature annotation.</text>
</comment>
<evidence type="ECO:0000256" key="3">
    <source>
        <dbReference type="ARBA" id="ARBA00022729"/>
    </source>
</evidence>
<dbReference type="PROSITE" id="PS50287">
    <property type="entry name" value="SRCR_2"/>
    <property type="match status" value="6"/>
</dbReference>
<name>A0A6P4ZGG0_BRABE</name>
<feature type="disulfide bond" evidence="9">
    <location>
        <begin position="1564"/>
        <end position="1574"/>
    </location>
</feature>
<dbReference type="PROSITE" id="PS50835">
    <property type="entry name" value="IG_LIKE"/>
    <property type="match status" value="4"/>
</dbReference>
<feature type="disulfide bond" evidence="9">
    <location>
        <begin position="776"/>
        <end position="840"/>
    </location>
</feature>
<feature type="disulfide bond" evidence="9">
    <location>
        <begin position="600"/>
        <end position="610"/>
    </location>
</feature>
<evidence type="ECO:0000256" key="7">
    <source>
        <dbReference type="ARBA" id="ARBA00023180"/>
    </source>
</evidence>
<feature type="domain" description="Ig-like" evidence="14">
    <location>
        <begin position="1898"/>
        <end position="1990"/>
    </location>
</feature>
<dbReference type="PANTHER" id="PTHR45817:SF9">
    <property type="entry name" value="SRCR DOMAIN-CONTAINING PROTEIN"/>
    <property type="match status" value="1"/>
</dbReference>
<feature type="disulfide bond" evidence="9">
    <location>
        <begin position="820"/>
        <end position="830"/>
    </location>
</feature>
<keyword evidence="2" id="KW-1003">Cell membrane</keyword>
<dbReference type="InterPro" id="IPR056151">
    <property type="entry name" value="Beta-prop_DCAF12"/>
</dbReference>
<dbReference type="InterPro" id="IPR003598">
    <property type="entry name" value="Ig_sub2"/>
</dbReference>
<dbReference type="CDD" id="cd00064">
    <property type="entry name" value="FU"/>
    <property type="match status" value="8"/>
</dbReference>
<feature type="disulfide bond" evidence="9">
    <location>
        <begin position="1308"/>
        <end position="1369"/>
    </location>
</feature>
<dbReference type="GO" id="GO:0004720">
    <property type="term" value="F:protein-lysine 6-oxidase activity"/>
    <property type="evidence" value="ECO:0007669"/>
    <property type="project" value="TreeGrafter"/>
</dbReference>
<dbReference type="SMART" id="SM00261">
    <property type="entry name" value="FU"/>
    <property type="match status" value="12"/>
</dbReference>
<dbReference type="Pfam" id="PF07679">
    <property type="entry name" value="I-set"/>
    <property type="match status" value="4"/>
</dbReference>
<reference evidence="16" key="1">
    <citation type="submission" date="2025-08" db="UniProtKB">
        <authorList>
            <consortium name="RefSeq"/>
        </authorList>
    </citation>
    <scope>IDENTIFICATION</scope>
    <source>
        <tissue evidence="16">Gonad</tissue>
    </source>
</reference>
<keyword evidence="6 9" id="KW-1015">Disulfide bond</keyword>
<dbReference type="PANTHER" id="PTHR45817">
    <property type="entry name" value="LYSYL OXIDASE-LIKE-RELATED"/>
    <property type="match status" value="1"/>
</dbReference>
<dbReference type="Pfam" id="PF00530">
    <property type="entry name" value="SRCR"/>
    <property type="match status" value="6"/>
</dbReference>
<dbReference type="SUPFAM" id="SSF50978">
    <property type="entry name" value="WD40 repeat-like"/>
    <property type="match status" value="1"/>
</dbReference>
<keyword evidence="3" id="KW-0732">Signal</keyword>
<dbReference type="Gene3D" id="2.130.10.10">
    <property type="entry name" value="YVTN repeat-like/Quinoprotein amine dehydrogenase"/>
    <property type="match status" value="1"/>
</dbReference>
<feature type="domain" description="SRCR" evidence="13">
    <location>
        <begin position="1050"/>
        <end position="1152"/>
    </location>
</feature>
<keyword evidence="15" id="KW-1185">Reference proteome</keyword>
<dbReference type="InterPro" id="IPR007110">
    <property type="entry name" value="Ig-like_dom"/>
</dbReference>
<dbReference type="GO" id="GO:0005615">
    <property type="term" value="C:extracellular space"/>
    <property type="evidence" value="ECO:0007669"/>
    <property type="project" value="TreeGrafter"/>
</dbReference>
<dbReference type="InterPro" id="IPR013098">
    <property type="entry name" value="Ig_I-set"/>
</dbReference>